<dbReference type="InterPro" id="IPR011263">
    <property type="entry name" value="DNA-dir_RNA_pol_RpoA/D/Rpb3"/>
</dbReference>
<dbReference type="PANTHER" id="PTHR11800:SF13">
    <property type="entry name" value="DNA-DIRECTED RNA POLYMERASES I AND III SUBUNIT RPAC1"/>
    <property type="match status" value="1"/>
</dbReference>
<feature type="domain" description="DNA-directed RNA polymerase RpoA/D/Rpb3-type" evidence="3">
    <location>
        <begin position="5"/>
        <end position="215"/>
    </location>
</feature>
<protein>
    <recommendedName>
        <fullName evidence="3">DNA-directed RNA polymerase RpoA/D/Rpb3-type domain-containing protein</fullName>
    </recommendedName>
</protein>
<dbReference type="SUPFAM" id="SSF55257">
    <property type="entry name" value="RBP11-like subunits of RNA polymerase"/>
    <property type="match status" value="1"/>
</dbReference>
<dbReference type="SUPFAM" id="SSF56553">
    <property type="entry name" value="Insert subdomain of RNA polymerase alpha subunit"/>
    <property type="match status" value="1"/>
</dbReference>
<evidence type="ECO:0000313" key="5">
    <source>
        <dbReference type="Proteomes" id="UP001217089"/>
    </source>
</evidence>
<dbReference type="InterPro" id="IPR001514">
    <property type="entry name" value="DNA-dir_RNA_pol_30-40kDasu_CS"/>
</dbReference>
<evidence type="ECO:0000256" key="2">
    <source>
        <dbReference type="ARBA" id="ARBA00023163"/>
    </source>
</evidence>
<name>A0ABQ9EU56_TEGGR</name>
<dbReference type="InterPro" id="IPR033901">
    <property type="entry name" value="RNAPI/III_AC40"/>
</dbReference>
<dbReference type="InterPro" id="IPR050518">
    <property type="entry name" value="Rpo3/RPB3_RNA_Pol_subunit"/>
</dbReference>
<comment type="caution">
    <text evidence="4">The sequence shown here is derived from an EMBL/GenBank/DDBJ whole genome shotgun (WGS) entry which is preliminary data.</text>
</comment>
<accession>A0ABQ9EU56</accession>
<keyword evidence="5" id="KW-1185">Reference proteome</keyword>
<sequence length="215" mass="24058">MTDDELEFDMVGVDAAIANAFRRILLSEVPTMAIEKVFIYNNTSIIQDEVLAHRLGLIPIKADPRLNVPKIPSLKMPQILMKGDIRPEIDIKLHCVKGIGRDHAKFSPVATASYRLLPEITILRPVTGEMAERLQKCFSPGVIELENVNGKKQAVVKHARKDTCSREVFRHDDLKDLVKLSRIRDHFILESTGILQTDVLVSEAIKGHIGSYGSL</sequence>
<dbReference type="Proteomes" id="UP001217089">
    <property type="component" value="Unassembled WGS sequence"/>
</dbReference>
<dbReference type="SMART" id="SM00662">
    <property type="entry name" value="RPOLD"/>
    <property type="match status" value="1"/>
</dbReference>
<keyword evidence="1" id="KW-0240">DNA-directed RNA polymerase</keyword>
<dbReference type="Gene3D" id="3.30.1360.10">
    <property type="entry name" value="RNA polymerase, RBP11-like subunit"/>
    <property type="match status" value="1"/>
</dbReference>
<proteinExistence type="predicted"/>
<dbReference type="PROSITE" id="PS00446">
    <property type="entry name" value="RNA_POL_D_30KD"/>
    <property type="match status" value="1"/>
</dbReference>
<dbReference type="PANTHER" id="PTHR11800">
    <property type="entry name" value="DNA-DIRECTED RNA POLYMERASE"/>
    <property type="match status" value="1"/>
</dbReference>
<evidence type="ECO:0000313" key="4">
    <source>
        <dbReference type="EMBL" id="KAJ8308705.1"/>
    </source>
</evidence>
<dbReference type="Gene3D" id="2.170.120.12">
    <property type="entry name" value="DNA-directed RNA polymerase, insert domain"/>
    <property type="match status" value="1"/>
</dbReference>
<dbReference type="InterPro" id="IPR036603">
    <property type="entry name" value="RBP11-like"/>
</dbReference>
<gene>
    <name evidence="4" type="ORF">KUTeg_013579</name>
</gene>
<dbReference type="InterPro" id="IPR036643">
    <property type="entry name" value="RNApol_insert_sf"/>
</dbReference>
<dbReference type="EMBL" id="JARBDR010000657">
    <property type="protein sequence ID" value="KAJ8308705.1"/>
    <property type="molecule type" value="Genomic_DNA"/>
</dbReference>
<keyword evidence="2" id="KW-0804">Transcription</keyword>
<dbReference type="CDD" id="cd07032">
    <property type="entry name" value="RNAP_I_II_AC40"/>
    <property type="match status" value="1"/>
</dbReference>
<reference evidence="4 5" key="1">
    <citation type="submission" date="2022-12" db="EMBL/GenBank/DDBJ databases">
        <title>Chromosome-level genome of Tegillarca granosa.</title>
        <authorList>
            <person name="Kim J."/>
        </authorList>
    </citation>
    <scope>NUCLEOTIDE SEQUENCE [LARGE SCALE GENOMIC DNA]</scope>
    <source>
        <strain evidence="4">Teg-2019</strain>
        <tissue evidence="4">Adductor muscle</tissue>
    </source>
</reference>
<dbReference type="Pfam" id="PF01193">
    <property type="entry name" value="RNA_pol_L"/>
    <property type="match status" value="1"/>
</dbReference>
<organism evidence="4 5">
    <name type="scientific">Tegillarca granosa</name>
    <name type="common">Malaysian cockle</name>
    <name type="synonym">Anadara granosa</name>
    <dbReference type="NCBI Taxonomy" id="220873"/>
    <lineage>
        <taxon>Eukaryota</taxon>
        <taxon>Metazoa</taxon>
        <taxon>Spiralia</taxon>
        <taxon>Lophotrochozoa</taxon>
        <taxon>Mollusca</taxon>
        <taxon>Bivalvia</taxon>
        <taxon>Autobranchia</taxon>
        <taxon>Pteriomorphia</taxon>
        <taxon>Arcoida</taxon>
        <taxon>Arcoidea</taxon>
        <taxon>Arcidae</taxon>
        <taxon>Tegillarca</taxon>
    </lineage>
</organism>
<evidence type="ECO:0000259" key="3">
    <source>
        <dbReference type="SMART" id="SM00662"/>
    </source>
</evidence>
<evidence type="ECO:0000256" key="1">
    <source>
        <dbReference type="ARBA" id="ARBA00022478"/>
    </source>
</evidence>